<feature type="coiled-coil region" evidence="2">
    <location>
        <begin position="76"/>
        <end position="103"/>
    </location>
</feature>
<gene>
    <name evidence="4" type="ORF">SAMN04488540_107132</name>
</gene>
<dbReference type="AlphaFoldDB" id="A0A1G8T9Q1"/>
<name>A0A1G8T9Q1_9GAMM</name>
<reference evidence="5" key="1">
    <citation type="submission" date="2016-10" db="EMBL/GenBank/DDBJ databases">
        <authorList>
            <person name="Varghese N."/>
            <person name="Submissions S."/>
        </authorList>
    </citation>
    <scope>NUCLEOTIDE SEQUENCE [LARGE SCALE GENOMIC DNA]</scope>
    <source>
        <strain evidence="5">DSM 23317</strain>
    </source>
</reference>
<dbReference type="SUPFAM" id="SSF111369">
    <property type="entry name" value="HlyD-like secretion proteins"/>
    <property type="match status" value="2"/>
</dbReference>
<feature type="domain" description="Multidrug resistance protein MdtA-like barrel-sandwich hybrid" evidence="3">
    <location>
        <begin position="43"/>
        <end position="224"/>
    </location>
</feature>
<dbReference type="OrthoDB" id="8958519at2"/>
<evidence type="ECO:0000256" key="2">
    <source>
        <dbReference type="SAM" id="Coils"/>
    </source>
</evidence>
<evidence type="ECO:0000259" key="3">
    <source>
        <dbReference type="Pfam" id="PF25917"/>
    </source>
</evidence>
<evidence type="ECO:0000313" key="5">
    <source>
        <dbReference type="Proteomes" id="UP000199527"/>
    </source>
</evidence>
<sequence>MSRYIYQWGLYLVLGSTLVFSLFLISSDNQAPFTTQAEVHKSIAKIAPEVSAEITAIAVSNGDRVHRGQLLMQLDDSRYQLALKQAEAELKQARQDHQAKFEELHVAEATLVQKRQQAGNAQLKLHRHQILVTQGLVTQESVDDSLNAAAVADSAVIAAQADIQRLRVQVAEQDGNAAVALAQAKLETARLDLARTLITAPTDGIITNLQLRPGTYVSSGSAVLFLVNDNDSWINADFNEKGLALLQPGAKVLVAFDAIPGQLFEGAIDSREQAIYDASSETSGLADVTNDSRWIREQQKVRTRIQVPQLDPRLFSGSRASIMIHRPDSLWGVGARLWMRVVSGFRYLY</sequence>
<dbReference type="Pfam" id="PF25917">
    <property type="entry name" value="BSH_RND"/>
    <property type="match status" value="1"/>
</dbReference>
<dbReference type="Gene3D" id="2.40.30.170">
    <property type="match status" value="1"/>
</dbReference>
<dbReference type="InterPro" id="IPR058625">
    <property type="entry name" value="MdtA-like_BSH"/>
</dbReference>
<dbReference type="InterPro" id="IPR050739">
    <property type="entry name" value="MFP"/>
</dbReference>
<proteinExistence type="inferred from homology"/>
<dbReference type="RefSeq" id="WP_090365207.1">
    <property type="nucleotide sequence ID" value="NZ_FNEM01000007.1"/>
</dbReference>
<dbReference type="PANTHER" id="PTHR30386">
    <property type="entry name" value="MEMBRANE FUSION SUBUNIT OF EMRAB-TOLC MULTIDRUG EFFLUX PUMP"/>
    <property type="match status" value="1"/>
</dbReference>
<protein>
    <submittedName>
        <fullName evidence="4">Multidrug resistance efflux pump</fullName>
    </submittedName>
</protein>
<organism evidence="4 5">
    <name type="scientific">Ferrimonas sediminum</name>
    <dbReference type="NCBI Taxonomy" id="718193"/>
    <lineage>
        <taxon>Bacteria</taxon>
        <taxon>Pseudomonadati</taxon>
        <taxon>Pseudomonadota</taxon>
        <taxon>Gammaproteobacteria</taxon>
        <taxon>Alteromonadales</taxon>
        <taxon>Ferrimonadaceae</taxon>
        <taxon>Ferrimonas</taxon>
    </lineage>
</organism>
<comment type="similarity">
    <text evidence="1">Belongs to the membrane fusion protein (MFP) (TC 8.A.1) family.</text>
</comment>
<evidence type="ECO:0000313" key="4">
    <source>
        <dbReference type="EMBL" id="SDJ37390.1"/>
    </source>
</evidence>
<dbReference type="Gene3D" id="1.10.287.470">
    <property type="entry name" value="Helix hairpin bin"/>
    <property type="match status" value="1"/>
</dbReference>
<dbReference type="EMBL" id="FNEM01000007">
    <property type="protein sequence ID" value="SDJ37390.1"/>
    <property type="molecule type" value="Genomic_DNA"/>
</dbReference>
<evidence type="ECO:0000256" key="1">
    <source>
        <dbReference type="ARBA" id="ARBA00009477"/>
    </source>
</evidence>
<keyword evidence="5" id="KW-1185">Reference proteome</keyword>
<keyword evidence="2" id="KW-0175">Coiled coil</keyword>
<dbReference type="Proteomes" id="UP000199527">
    <property type="component" value="Unassembled WGS sequence"/>
</dbReference>
<accession>A0A1G8T9Q1</accession>
<dbReference type="Gene3D" id="2.40.50.100">
    <property type="match status" value="1"/>
</dbReference>